<gene>
    <name evidence="1" type="ORF">RHMOL_Rhmol10G0148300</name>
</gene>
<comment type="caution">
    <text evidence="1">The sequence shown here is derived from an EMBL/GenBank/DDBJ whole genome shotgun (WGS) entry which is preliminary data.</text>
</comment>
<organism evidence="1 2">
    <name type="scientific">Rhododendron molle</name>
    <name type="common">Chinese azalea</name>
    <name type="synonym">Azalea mollis</name>
    <dbReference type="NCBI Taxonomy" id="49168"/>
    <lineage>
        <taxon>Eukaryota</taxon>
        <taxon>Viridiplantae</taxon>
        <taxon>Streptophyta</taxon>
        <taxon>Embryophyta</taxon>
        <taxon>Tracheophyta</taxon>
        <taxon>Spermatophyta</taxon>
        <taxon>Magnoliopsida</taxon>
        <taxon>eudicotyledons</taxon>
        <taxon>Gunneridae</taxon>
        <taxon>Pentapetalae</taxon>
        <taxon>asterids</taxon>
        <taxon>Ericales</taxon>
        <taxon>Ericaceae</taxon>
        <taxon>Ericoideae</taxon>
        <taxon>Rhodoreae</taxon>
        <taxon>Rhododendron</taxon>
    </lineage>
</organism>
<accession>A0ACC0M2H0</accession>
<keyword evidence="2" id="KW-1185">Reference proteome</keyword>
<reference evidence="1" key="1">
    <citation type="submission" date="2022-02" db="EMBL/GenBank/DDBJ databases">
        <title>Plant Genome Project.</title>
        <authorList>
            <person name="Zhang R.-G."/>
        </authorList>
    </citation>
    <scope>NUCLEOTIDE SEQUENCE</scope>
    <source>
        <strain evidence="1">AT1</strain>
    </source>
</reference>
<sequence length="102" mass="11500">MLRRGPLDVDRDGGDSQGVELLSPATADQKRAVLAEERGSSILEEYLTVEEARAKGYKSRATDRSLRKSDSLRHSRRHSDGGPRLLFCFAYGFEFTIVRLKE</sequence>
<dbReference type="Proteomes" id="UP001062846">
    <property type="component" value="Chromosome 10"/>
</dbReference>
<name>A0ACC0M2H0_RHOML</name>
<evidence type="ECO:0000313" key="2">
    <source>
        <dbReference type="Proteomes" id="UP001062846"/>
    </source>
</evidence>
<proteinExistence type="predicted"/>
<protein>
    <submittedName>
        <fullName evidence="1">Uncharacterized protein</fullName>
    </submittedName>
</protein>
<evidence type="ECO:0000313" key="1">
    <source>
        <dbReference type="EMBL" id="KAI8535094.1"/>
    </source>
</evidence>
<dbReference type="EMBL" id="CM046397">
    <property type="protein sequence ID" value="KAI8535094.1"/>
    <property type="molecule type" value="Genomic_DNA"/>
</dbReference>